<keyword evidence="4 6" id="KW-0067">ATP-binding</keyword>
<dbReference type="Proteomes" id="UP000727056">
    <property type="component" value="Unassembled WGS sequence"/>
</dbReference>
<evidence type="ECO:0000256" key="1">
    <source>
        <dbReference type="ARBA" id="ARBA00005417"/>
    </source>
</evidence>
<name>A0ABX1CC31_9ACTN</name>
<dbReference type="InterPro" id="IPR003593">
    <property type="entry name" value="AAA+_ATPase"/>
</dbReference>
<sequence>MTSASAPLLQLSGISHTYTGGRRRTTVLRGIDHTFERGTFTAVVGPSGSGKTTLLGLASGLERPTAGAVRFRGRDIGELGLGRYRSKHAATIFQQYNLLTYLTAAQNVTCAMEITGSRPETGNRRARALHLLETLGLDRETATRNVLQLSGGQQQRVAIARALACDVDLLFADEPTGNLDEATAEGITEALRRLAHDQGTCVVAVTHSPRLAAAADRVLTLRRGRLTEQAAAR</sequence>
<evidence type="ECO:0000256" key="2">
    <source>
        <dbReference type="ARBA" id="ARBA00022448"/>
    </source>
</evidence>
<dbReference type="Gene3D" id="3.40.50.300">
    <property type="entry name" value="P-loop containing nucleotide triphosphate hydrolases"/>
    <property type="match status" value="1"/>
</dbReference>
<dbReference type="CDD" id="cd03255">
    <property type="entry name" value="ABC_MJ0796_LolCDE_FtsE"/>
    <property type="match status" value="1"/>
</dbReference>
<evidence type="ECO:0000256" key="3">
    <source>
        <dbReference type="ARBA" id="ARBA00022741"/>
    </source>
</evidence>
<accession>A0ABX1CC31</accession>
<dbReference type="Pfam" id="PF00005">
    <property type="entry name" value="ABC_tran"/>
    <property type="match status" value="1"/>
</dbReference>
<keyword evidence="2" id="KW-0813">Transport</keyword>
<dbReference type="InterPro" id="IPR027417">
    <property type="entry name" value="P-loop_NTPase"/>
</dbReference>
<dbReference type="RefSeq" id="WP_168088592.1">
    <property type="nucleotide sequence ID" value="NZ_BHZH01000045.1"/>
</dbReference>
<dbReference type="InterPro" id="IPR015854">
    <property type="entry name" value="ABC_transpr_LolD-like"/>
</dbReference>
<dbReference type="SUPFAM" id="SSF52540">
    <property type="entry name" value="P-loop containing nucleoside triphosphate hydrolases"/>
    <property type="match status" value="1"/>
</dbReference>
<organism evidence="6 7">
    <name type="scientific">Streptomyces bohaiensis</name>
    <dbReference type="NCBI Taxonomy" id="1431344"/>
    <lineage>
        <taxon>Bacteria</taxon>
        <taxon>Bacillati</taxon>
        <taxon>Actinomycetota</taxon>
        <taxon>Actinomycetes</taxon>
        <taxon>Kitasatosporales</taxon>
        <taxon>Streptomycetaceae</taxon>
        <taxon>Streptomyces</taxon>
    </lineage>
</organism>
<dbReference type="SMART" id="SM00382">
    <property type="entry name" value="AAA"/>
    <property type="match status" value="1"/>
</dbReference>
<dbReference type="InterPro" id="IPR017911">
    <property type="entry name" value="MacB-like_ATP-bd"/>
</dbReference>
<dbReference type="InterPro" id="IPR003439">
    <property type="entry name" value="ABC_transporter-like_ATP-bd"/>
</dbReference>
<gene>
    <name evidence="6" type="ORF">HCN52_12960</name>
</gene>
<dbReference type="PANTHER" id="PTHR24220">
    <property type="entry name" value="IMPORT ATP-BINDING PROTEIN"/>
    <property type="match status" value="1"/>
</dbReference>
<comment type="caution">
    <text evidence="6">The sequence shown here is derived from an EMBL/GenBank/DDBJ whole genome shotgun (WGS) entry which is preliminary data.</text>
</comment>
<keyword evidence="3" id="KW-0547">Nucleotide-binding</keyword>
<dbReference type="InterPro" id="IPR017871">
    <property type="entry name" value="ABC_transporter-like_CS"/>
</dbReference>
<evidence type="ECO:0000313" key="7">
    <source>
        <dbReference type="Proteomes" id="UP000727056"/>
    </source>
</evidence>
<keyword evidence="7" id="KW-1185">Reference proteome</keyword>
<dbReference type="PROSITE" id="PS00211">
    <property type="entry name" value="ABC_TRANSPORTER_1"/>
    <property type="match status" value="1"/>
</dbReference>
<proteinExistence type="inferred from homology"/>
<evidence type="ECO:0000313" key="6">
    <source>
        <dbReference type="EMBL" id="NJQ15836.1"/>
    </source>
</evidence>
<dbReference type="GO" id="GO:0005524">
    <property type="term" value="F:ATP binding"/>
    <property type="evidence" value="ECO:0007669"/>
    <property type="project" value="UniProtKB-KW"/>
</dbReference>
<feature type="domain" description="ABC transporter" evidence="5">
    <location>
        <begin position="9"/>
        <end position="233"/>
    </location>
</feature>
<dbReference type="PANTHER" id="PTHR24220:SF689">
    <property type="entry name" value="LIPOPROTEIN-RELEASING SYSTEM ATP-BINDING PROTEIN LOLD"/>
    <property type="match status" value="1"/>
</dbReference>
<dbReference type="PROSITE" id="PS50893">
    <property type="entry name" value="ABC_TRANSPORTER_2"/>
    <property type="match status" value="1"/>
</dbReference>
<evidence type="ECO:0000256" key="4">
    <source>
        <dbReference type="ARBA" id="ARBA00022840"/>
    </source>
</evidence>
<dbReference type="EMBL" id="JAAVJC010000097">
    <property type="protein sequence ID" value="NJQ15836.1"/>
    <property type="molecule type" value="Genomic_DNA"/>
</dbReference>
<reference evidence="6 7" key="1">
    <citation type="submission" date="2020-03" db="EMBL/GenBank/DDBJ databases">
        <title>Draft genome of Streptomyces sp. ventii, isolated from the Axial Seamount in the Pacific Ocean, and resequencing of the two type strains Streptomyces lonarensis strain NCL 716 and Streptomyces bohaiensis strain 11A07.</title>
        <authorList>
            <person name="Loughran R.M."/>
            <person name="Pfannmuller K.M."/>
            <person name="Wasson B.J."/>
            <person name="Deadmond M.C."/>
            <person name="Paddock B.E."/>
            <person name="Koyack M.J."/>
            <person name="Gallegos D.A."/>
            <person name="Mitchell E.A."/>
            <person name="Ushijima B."/>
            <person name="Saw J.H."/>
            <person name="Mcphail K.L."/>
            <person name="Videau P."/>
        </authorList>
    </citation>
    <scope>NUCLEOTIDE SEQUENCE [LARGE SCALE GENOMIC DNA]</scope>
    <source>
        <strain evidence="6 7">11A07</strain>
    </source>
</reference>
<protein>
    <submittedName>
        <fullName evidence="6">ABC transporter ATP-binding protein</fullName>
    </submittedName>
</protein>
<comment type="similarity">
    <text evidence="1">Belongs to the ABC transporter superfamily.</text>
</comment>
<evidence type="ECO:0000259" key="5">
    <source>
        <dbReference type="PROSITE" id="PS50893"/>
    </source>
</evidence>